<feature type="transmembrane region" description="Helical" evidence="6">
    <location>
        <begin position="355"/>
        <end position="375"/>
    </location>
</feature>
<dbReference type="EMBL" id="JAFBCL010000001">
    <property type="protein sequence ID" value="MBM7809553.1"/>
    <property type="molecule type" value="Genomic_DNA"/>
</dbReference>
<evidence type="ECO:0000313" key="8">
    <source>
        <dbReference type="EMBL" id="MBM7809553.1"/>
    </source>
</evidence>
<dbReference type="Proteomes" id="UP001195724">
    <property type="component" value="Unassembled WGS sequence"/>
</dbReference>
<evidence type="ECO:0000256" key="1">
    <source>
        <dbReference type="ARBA" id="ARBA00004651"/>
    </source>
</evidence>
<comment type="subcellular location">
    <subcellularLocation>
        <location evidence="1">Cell membrane</location>
        <topology evidence="1">Multi-pass membrane protein</topology>
    </subcellularLocation>
</comment>
<feature type="transmembrane region" description="Helical" evidence="6">
    <location>
        <begin position="155"/>
        <end position="173"/>
    </location>
</feature>
<evidence type="ECO:0000256" key="5">
    <source>
        <dbReference type="ARBA" id="ARBA00023136"/>
    </source>
</evidence>
<dbReference type="PROSITE" id="PS50850">
    <property type="entry name" value="MFS"/>
    <property type="match status" value="1"/>
</dbReference>
<feature type="transmembrane region" description="Helical" evidence="6">
    <location>
        <begin position="130"/>
        <end position="149"/>
    </location>
</feature>
<evidence type="ECO:0000256" key="4">
    <source>
        <dbReference type="ARBA" id="ARBA00022989"/>
    </source>
</evidence>
<dbReference type="InterPro" id="IPR036259">
    <property type="entry name" value="MFS_trans_sf"/>
</dbReference>
<dbReference type="PANTHER" id="PTHR23513">
    <property type="entry name" value="INTEGRAL MEMBRANE EFFLUX PROTEIN-RELATED"/>
    <property type="match status" value="1"/>
</dbReference>
<dbReference type="SUPFAM" id="SSF103473">
    <property type="entry name" value="MFS general substrate transporter"/>
    <property type="match status" value="1"/>
</dbReference>
<dbReference type="Pfam" id="PF07690">
    <property type="entry name" value="MFS_1"/>
    <property type="match status" value="1"/>
</dbReference>
<comment type="caution">
    <text evidence="8">The sequence shown here is derived from an EMBL/GenBank/DDBJ whole genome shotgun (WGS) entry which is preliminary data.</text>
</comment>
<keyword evidence="4 6" id="KW-1133">Transmembrane helix</keyword>
<evidence type="ECO:0000256" key="3">
    <source>
        <dbReference type="ARBA" id="ARBA00022692"/>
    </source>
</evidence>
<reference evidence="8 9" key="1">
    <citation type="submission" date="2021-01" db="EMBL/GenBank/DDBJ databases">
        <title>Sequencing the genomes of 1000 actinobacteria strains.</title>
        <authorList>
            <person name="Klenk H.-P."/>
        </authorList>
    </citation>
    <scope>NUCLEOTIDE SEQUENCE [LARGE SCALE GENOMIC DNA]</scope>
    <source>
        <strain evidence="8 9">DSM 44581</strain>
    </source>
</reference>
<feature type="transmembrane region" description="Helical" evidence="6">
    <location>
        <begin position="65"/>
        <end position="85"/>
    </location>
</feature>
<proteinExistence type="predicted"/>
<accession>A0ABS2S006</accession>
<organism evidence="8 9">
    <name type="scientific">Saccharothrix algeriensis</name>
    <dbReference type="NCBI Taxonomy" id="173560"/>
    <lineage>
        <taxon>Bacteria</taxon>
        <taxon>Bacillati</taxon>
        <taxon>Actinomycetota</taxon>
        <taxon>Actinomycetes</taxon>
        <taxon>Pseudonocardiales</taxon>
        <taxon>Pseudonocardiaceae</taxon>
        <taxon>Saccharothrix</taxon>
    </lineage>
</organism>
<dbReference type="PANTHER" id="PTHR23513:SF11">
    <property type="entry name" value="STAPHYLOFERRIN A TRANSPORTER"/>
    <property type="match status" value="1"/>
</dbReference>
<feature type="domain" description="Major facilitator superfamily (MFS) profile" evidence="7">
    <location>
        <begin position="201"/>
        <end position="385"/>
    </location>
</feature>
<dbReference type="Gene3D" id="1.20.1250.20">
    <property type="entry name" value="MFS general substrate transporter like domains"/>
    <property type="match status" value="1"/>
</dbReference>
<evidence type="ECO:0000259" key="7">
    <source>
        <dbReference type="PROSITE" id="PS50850"/>
    </source>
</evidence>
<keyword evidence="3 6" id="KW-0812">Transmembrane</keyword>
<feature type="transmembrane region" description="Helical" evidence="6">
    <location>
        <begin position="291"/>
        <end position="310"/>
    </location>
</feature>
<evidence type="ECO:0000256" key="6">
    <source>
        <dbReference type="SAM" id="Phobius"/>
    </source>
</evidence>
<dbReference type="InterPro" id="IPR020846">
    <property type="entry name" value="MFS_dom"/>
</dbReference>
<feature type="transmembrane region" description="Helical" evidence="6">
    <location>
        <begin position="91"/>
        <end position="118"/>
    </location>
</feature>
<dbReference type="RefSeq" id="WP_204840652.1">
    <property type="nucleotide sequence ID" value="NZ_JAFBCL010000001.1"/>
</dbReference>
<feature type="transmembrane region" description="Helical" evidence="6">
    <location>
        <begin position="235"/>
        <end position="255"/>
    </location>
</feature>
<dbReference type="InterPro" id="IPR011701">
    <property type="entry name" value="MFS"/>
</dbReference>
<evidence type="ECO:0000256" key="2">
    <source>
        <dbReference type="ARBA" id="ARBA00022475"/>
    </source>
</evidence>
<keyword evidence="5 6" id="KW-0472">Membrane</keyword>
<keyword evidence="2" id="KW-1003">Cell membrane</keyword>
<keyword evidence="9" id="KW-1185">Reference proteome</keyword>
<feature type="transmembrane region" description="Helical" evidence="6">
    <location>
        <begin position="33"/>
        <end position="58"/>
    </location>
</feature>
<gene>
    <name evidence="8" type="ORF">JOE68_000418</name>
</gene>
<feature type="transmembrane region" description="Helical" evidence="6">
    <location>
        <begin position="267"/>
        <end position="285"/>
    </location>
</feature>
<sequence>MGRYLVAAGLARLADEMVGVAVVLLVLDRTGSAALSGAVVAAYTVPSVLSGPLLGAWLDRARRPVAALAGNQFLLAAVAGGLVSVGDDAAALLGLAFLAGITLPMTSGGFTGLVPRLATDLQRATAHDAMVFNAAAIGGPALAAVLVSARGPASAVVALGALALAGGLWTLGLRVPPARAEHPSLATALRRGLRHLATTAPLRGATVASVVAFGAIGVLAPVLPLHVPSLGVDDGRVGLVWAALEVGCVAGLLAVRRRLPRWRPERVVLVTVALFGAAVAAWPLAPSFPVLLALALVSGLVQGPTLTSVITARQRYTPADLLGQVSTTGASLKLGGFAAGAALGGVLVTRVDPSVMILLVAAAQWVAAALGAIAAKSSKPLRVSP</sequence>
<evidence type="ECO:0000313" key="9">
    <source>
        <dbReference type="Proteomes" id="UP001195724"/>
    </source>
</evidence>
<name>A0ABS2S006_9PSEU</name>
<feature type="transmembrane region" description="Helical" evidence="6">
    <location>
        <begin position="200"/>
        <end position="223"/>
    </location>
</feature>
<feature type="transmembrane region" description="Helical" evidence="6">
    <location>
        <begin position="330"/>
        <end position="349"/>
    </location>
</feature>
<protein>
    <submittedName>
        <fullName evidence="8">MFS family arabinose efflux permease</fullName>
    </submittedName>
</protein>